<name>A0ABT7AEP9_9HYPH</name>
<organism evidence="2 3">
    <name type="scientific">Chelatococcus albus</name>
    <dbReference type="NCBI Taxonomy" id="3047466"/>
    <lineage>
        <taxon>Bacteria</taxon>
        <taxon>Pseudomonadati</taxon>
        <taxon>Pseudomonadota</taxon>
        <taxon>Alphaproteobacteria</taxon>
        <taxon>Hyphomicrobiales</taxon>
        <taxon>Chelatococcaceae</taxon>
        <taxon>Chelatococcus</taxon>
    </lineage>
</organism>
<protein>
    <recommendedName>
        <fullName evidence="4">DUF4232 domain-containing protein</fullName>
    </recommendedName>
</protein>
<keyword evidence="3" id="KW-1185">Reference proteome</keyword>
<evidence type="ECO:0000256" key="1">
    <source>
        <dbReference type="SAM" id="SignalP"/>
    </source>
</evidence>
<proteinExistence type="predicted"/>
<dbReference type="Proteomes" id="UP001321492">
    <property type="component" value="Unassembled WGS sequence"/>
</dbReference>
<feature type="chain" id="PRO_5047413222" description="DUF4232 domain-containing protein" evidence="1">
    <location>
        <begin position="30"/>
        <end position="206"/>
    </location>
</feature>
<reference evidence="2 3" key="1">
    <citation type="submission" date="2023-05" db="EMBL/GenBank/DDBJ databases">
        <title>Chelatococcus sp. nov., a moderately thermophilic bacterium isolated from hot spring microbial mat.</title>
        <authorList>
            <person name="Hu C.-J."/>
            <person name="Li W.-J."/>
        </authorList>
    </citation>
    <scope>NUCLEOTIDE SEQUENCE [LARGE SCALE GENOMIC DNA]</scope>
    <source>
        <strain evidence="2 3">SYSU G07232</strain>
    </source>
</reference>
<evidence type="ECO:0000313" key="2">
    <source>
        <dbReference type="EMBL" id="MDJ1157848.1"/>
    </source>
</evidence>
<comment type="caution">
    <text evidence="2">The sequence shown here is derived from an EMBL/GenBank/DDBJ whole genome shotgun (WGS) entry which is preliminary data.</text>
</comment>
<keyword evidence="1" id="KW-0732">Signal</keyword>
<evidence type="ECO:0008006" key="4">
    <source>
        <dbReference type="Google" id="ProtNLM"/>
    </source>
</evidence>
<dbReference type="PROSITE" id="PS51257">
    <property type="entry name" value="PROKAR_LIPOPROTEIN"/>
    <property type="match status" value="1"/>
</dbReference>
<sequence>MAFSSRTGLVRAARLAPALGLALLLAACASEGGSKKGDPEEGAAAPMLRRIFSGGGDSVLPVNPQQDEFDQDCPIVDVFEGGSAIRVGEGASLRHQISIANTARECASVPGGGYTVKVGVEGRALLGPTGSPGTFTAPVRIALKSGDRVIASRSRTVSVTIPAGQTQGSFVVVEEGLMVPPGQSDVTVEVGLGRGPAGEAPRRQRR</sequence>
<feature type="signal peptide" evidence="1">
    <location>
        <begin position="1"/>
        <end position="29"/>
    </location>
</feature>
<gene>
    <name evidence="2" type="ORF">QNA08_06335</name>
</gene>
<dbReference type="RefSeq" id="WP_283739844.1">
    <property type="nucleotide sequence ID" value="NZ_JASJEV010000003.1"/>
</dbReference>
<dbReference type="EMBL" id="JASJEV010000003">
    <property type="protein sequence ID" value="MDJ1157848.1"/>
    <property type="molecule type" value="Genomic_DNA"/>
</dbReference>
<accession>A0ABT7AEP9</accession>
<evidence type="ECO:0000313" key="3">
    <source>
        <dbReference type="Proteomes" id="UP001321492"/>
    </source>
</evidence>